<feature type="binding site" evidence="3">
    <location>
        <position position="60"/>
    </location>
    <ligand>
        <name>Zn(2+)</name>
        <dbReference type="ChEBI" id="CHEBI:29105"/>
        <label>2</label>
    </ligand>
</feature>
<organism evidence="4 5">
    <name type="scientific">Ambrosiozyma monospora</name>
    <name type="common">Yeast</name>
    <name type="synonym">Endomycopsis monosporus</name>
    <dbReference type="NCBI Taxonomy" id="43982"/>
    <lineage>
        <taxon>Eukaryota</taxon>
        <taxon>Fungi</taxon>
        <taxon>Dikarya</taxon>
        <taxon>Ascomycota</taxon>
        <taxon>Saccharomycotina</taxon>
        <taxon>Pichiomycetes</taxon>
        <taxon>Pichiales</taxon>
        <taxon>Pichiaceae</taxon>
        <taxon>Ambrosiozyma</taxon>
    </lineage>
</organism>
<dbReference type="AlphaFoldDB" id="A0A9W6Z0Y1"/>
<keyword evidence="3" id="KW-0862">Zinc</keyword>
<feature type="binding site" evidence="3">
    <location>
        <position position="103"/>
    </location>
    <ligand>
        <name>Zn(2+)</name>
        <dbReference type="ChEBI" id="CHEBI:29105"/>
        <label>2</label>
    </ligand>
</feature>
<evidence type="ECO:0000313" key="5">
    <source>
        <dbReference type="Proteomes" id="UP001165063"/>
    </source>
</evidence>
<feature type="binding site" evidence="3">
    <location>
        <position position="104"/>
    </location>
    <ligand>
        <name>Zn(2+)</name>
        <dbReference type="ChEBI" id="CHEBI:29105"/>
        <label>2</label>
    </ligand>
</feature>
<comment type="cofactor">
    <cofactor evidence="3">
        <name>Zn(2+)</name>
        <dbReference type="ChEBI" id="CHEBI:29105"/>
    </cofactor>
    <text evidence="3">Binds 2 Zn(2+) ions.</text>
</comment>
<keyword evidence="5" id="KW-1185">Reference proteome</keyword>
<dbReference type="GO" id="GO:0000329">
    <property type="term" value="C:fungal-type vacuole membrane"/>
    <property type="evidence" value="ECO:0007669"/>
    <property type="project" value="TreeGrafter"/>
</dbReference>
<gene>
    <name evidence="4" type="ORF">Amon01_000873300</name>
</gene>
<keyword evidence="3" id="KW-0479">Metal-binding</keyword>
<dbReference type="Pfam" id="PF00245">
    <property type="entry name" value="Alk_phosphatase"/>
    <property type="match status" value="1"/>
</dbReference>
<dbReference type="SMART" id="SM00098">
    <property type="entry name" value="alkPPc"/>
    <property type="match status" value="1"/>
</dbReference>
<dbReference type="OrthoDB" id="7392499at2759"/>
<dbReference type="Gene3D" id="3.40.720.10">
    <property type="entry name" value="Alkaline Phosphatase, subunit A"/>
    <property type="match status" value="1"/>
</dbReference>
<dbReference type="GO" id="GO:0004035">
    <property type="term" value="F:alkaline phosphatase activity"/>
    <property type="evidence" value="ECO:0007669"/>
    <property type="project" value="UniProtKB-EC"/>
</dbReference>
<feature type="binding site" evidence="3">
    <location>
        <position position="208"/>
    </location>
    <ligand>
        <name>Zn(2+)</name>
        <dbReference type="ChEBI" id="CHEBI:29105"/>
        <label>2</label>
    </ligand>
</feature>
<comment type="cofactor">
    <cofactor evidence="3">
        <name>Mg(2+)</name>
        <dbReference type="ChEBI" id="CHEBI:18420"/>
    </cofactor>
    <text evidence="3">Binds 1 Mg(2+) ion.</text>
</comment>
<dbReference type="EMBL" id="BSXU01008292">
    <property type="protein sequence ID" value="GMG60175.1"/>
    <property type="molecule type" value="Genomic_DNA"/>
</dbReference>
<dbReference type="PANTHER" id="PTHR11596:SF5">
    <property type="entry name" value="ALKALINE PHOSPHATASE"/>
    <property type="match status" value="1"/>
</dbReference>
<sequence>MDAEMMNGISLKKQKPLVLIDNKVYPSLEEEVITALNVLSKATEDTDEGFFLLVEGSRIDHAGHQNDPHAQVREVLAYDKAFKAVVDFADSTDVETIIVSTSDHETGGASVALQLSESYPEYVWKPDVLLNATKSGEYVTRKLASYKASSKKDLYHFIKTEILERDLGITDYTEQDVLNIVAPGANPHNILNKLVSDRAQIGWATHGHSAVDVNIYGYSNTENGKSLLYKYLGGNRENTEIGRFWEAITGSDYHKITNLLEGTIHHTVSAESLDDDAATELLGGFNEHDTLDPEYATFKAKVAEFKEHVEQLS</sequence>
<dbReference type="GO" id="GO:0046872">
    <property type="term" value="F:metal ion binding"/>
    <property type="evidence" value="ECO:0007669"/>
    <property type="project" value="UniProtKB-KW"/>
</dbReference>
<evidence type="ECO:0000256" key="1">
    <source>
        <dbReference type="ARBA" id="ARBA00012647"/>
    </source>
</evidence>
<evidence type="ECO:0000256" key="3">
    <source>
        <dbReference type="PIRSR" id="PIRSR601952-2"/>
    </source>
</evidence>
<comment type="caution">
    <text evidence="4">The sequence shown here is derived from an EMBL/GenBank/DDBJ whole genome shotgun (WGS) entry which is preliminary data.</text>
</comment>
<dbReference type="GO" id="GO:0019637">
    <property type="term" value="P:organophosphate metabolic process"/>
    <property type="evidence" value="ECO:0007669"/>
    <property type="project" value="UniProtKB-ARBA"/>
</dbReference>
<feature type="binding site" evidence="3">
    <location>
        <position position="55"/>
    </location>
    <ligand>
        <name>Mg(2+)</name>
        <dbReference type="ChEBI" id="CHEBI:18420"/>
    </ligand>
</feature>
<dbReference type="InterPro" id="IPR001952">
    <property type="entry name" value="Alkaline_phosphatase"/>
</dbReference>
<keyword evidence="2" id="KW-0597">Phosphoprotein</keyword>
<accession>A0A9W6Z0Y1</accession>
<evidence type="ECO:0000313" key="4">
    <source>
        <dbReference type="EMBL" id="GMG60175.1"/>
    </source>
</evidence>
<dbReference type="PANTHER" id="PTHR11596">
    <property type="entry name" value="ALKALINE PHOSPHATASE"/>
    <property type="match status" value="1"/>
</dbReference>
<dbReference type="SUPFAM" id="SSF53649">
    <property type="entry name" value="Alkaline phosphatase-like"/>
    <property type="match status" value="1"/>
</dbReference>
<proteinExistence type="predicted"/>
<dbReference type="InterPro" id="IPR017850">
    <property type="entry name" value="Alkaline_phosphatase_core_sf"/>
</dbReference>
<evidence type="ECO:0000256" key="2">
    <source>
        <dbReference type="ARBA" id="ARBA00022553"/>
    </source>
</evidence>
<name>A0A9W6Z0Y1_AMBMO</name>
<reference evidence="4" key="1">
    <citation type="submission" date="2023-04" db="EMBL/GenBank/DDBJ databases">
        <title>Ambrosiozyma monospora NBRC 1965.</title>
        <authorList>
            <person name="Ichikawa N."/>
            <person name="Sato H."/>
            <person name="Tonouchi N."/>
        </authorList>
    </citation>
    <scope>NUCLEOTIDE SEQUENCE</scope>
    <source>
        <strain evidence="4">NBRC 1965</strain>
    </source>
</reference>
<feature type="binding site" evidence="3">
    <location>
        <position position="64"/>
    </location>
    <ligand>
        <name>Zn(2+)</name>
        <dbReference type="ChEBI" id="CHEBI:29105"/>
        <label>2</label>
    </ligand>
</feature>
<protein>
    <recommendedName>
        <fullName evidence="1">alkaline phosphatase</fullName>
        <ecNumber evidence="1">3.1.3.1</ecNumber>
    </recommendedName>
</protein>
<dbReference type="Proteomes" id="UP001165063">
    <property type="component" value="Unassembled WGS sequence"/>
</dbReference>
<keyword evidence="3" id="KW-0460">Magnesium</keyword>
<dbReference type="EC" id="3.1.3.1" evidence="1"/>